<dbReference type="InterPro" id="IPR014311">
    <property type="entry name" value="Guanine_deaminase"/>
</dbReference>
<evidence type="ECO:0000256" key="9">
    <source>
        <dbReference type="SAM" id="MobiDB-lite"/>
    </source>
</evidence>
<dbReference type="NCBIfam" id="TIGR02967">
    <property type="entry name" value="guan_deamin"/>
    <property type="match status" value="1"/>
</dbReference>
<gene>
    <name evidence="11" type="primary">guaD</name>
    <name evidence="11" type="ORF">R0135_02715</name>
</gene>
<name>A0ABZ0I4M2_9GAMM</name>
<evidence type="ECO:0000256" key="8">
    <source>
        <dbReference type="RuleBase" id="RU366009"/>
    </source>
</evidence>
<dbReference type="SUPFAM" id="SSF51556">
    <property type="entry name" value="Metallo-dependent hydrolases"/>
    <property type="match status" value="1"/>
</dbReference>
<dbReference type="NCBIfam" id="NF006679">
    <property type="entry name" value="PRK09228.1"/>
    <property type="match status" value="1"/>
</dbReference>
<keyword evidence="12" id="KW-1185">Reference proteome</keyword>
<accession>A0ABZ0I4M2</accession>
<feature type="compositionally biased region" description="Polar residues" evidence="9">
    <location>
        <begin position="449"/>
        <end position="459"/>
    </location>
</feature>
<evidence type="ECO:0000256" key="2">
    <source>
        <dbReference type="ARBA" id="ARBA00006745"/>
    </source>
</evidence>
<feature type="region of interest" description="Disordered" evidence="9">
    <location>
        <begin position="432"/>
        <end position="459"/>
    </location>
</feature>
<comment type="cofactor">
    <cofactor evidence="8">
        <name>Zn(2+)</name>
        <dbReference type="ChEBI" id="CHEBI:29105"/>
    </cofactor>
    <text evidence="8">Binds 1 zinc ion per subunit.</text>
</comment>
<dbReference type="EC" id="3.5.4.3" evidence="3 7"/>
<dbReference type="PANTHER" id="PTHR11271:SF6">
    <property type="entry name" value="GUANINE DEAMINASE"/>
    <property type="match status" value="1"/>
</dbReference>
<evidence type="ECO:0000256" key="1">
    <source>
        <dbReference type="ARBA" id="ARBA00004984"/>
    </source>
</evidence>
<proteinExistence type="inferred from homology"/>
<evidence type="ECO:0000313" key="11">
    <source>
        <dbReference type="EMBL" id="WOJ94090.1"/>
    </source>
</evidence>
<dbReference type="InterPro" id="IPR051607">
    <property type="entry name" value="Metallo-dep_hydrolases"/>
</dbReference>
<evidence type="ECO:0000313" key="12">
    <source>
        <dbReference type="Proteomes" id="UP001626537"/>
    </source>
</evidence>
<evidence type="ECO:0000256" key="7">
    <source>
        <dbReference type="NCBIfam" id="TIGR02967"/>
    </source>
</evidence>
<dbReference type="Pfam" id="PF01979">
    <property type="entry name" value="Amidohydro_1"/>
    <property type="match status" value="1"/>
</dbReference>
<sequence length="459" mass="51234">MSRVLHRGSLLHFLDDPQKGLKESYQYFIDGALLVENGHVTAIGDAQQLIESLPSDTQIQEHKNALLVPGFVDTHIHYPQMDIIGAHGEQLLEWLDTYVFPVEAKFADIEYAQQVARRFLKELLRNGTTTALVFGTVHPQSVDAFFSEAQSLNLRMIAGKVMMDRNAPDNLKDTAESSYRDSKALIQRWHDRGRLRYAVTPRFAPTSTPEQLKAAGQLLREHPGVYLHTHMSENLNEVAWVEELFPHLDHYLHSYDDAGLLGRRSVFAHCVHLSEVEWQRMAETQSNIAFCPTSNLFLGSGLFPLAKAESCGVNVGLGTDIGAGTSFSLLETMDAAYKVQQLQGHSLTPFKSFYLATLGGARTLDLESKIGNFIPGKEADFLVLDLAATPLLEQRMQHCEDLFETLFVLSTLGDDRCIRESWIMGECKHRRDDSALSEPQPAHTHDQSDGSQSAATGTK</sequence>
<dbReference type="CDD" id="cd01303">
    <property type="entry name" value="GDEase"/>
    <property type="match status" value="1"/>
</dbReference>
<dbReference type="RefSeq" id="WP_407348729.1">
    <property type="nucleotide sequence ID" value="NZ_CP136864.1"/>
</dbReference>
<dbReference type="InterPro" id="IPR011059">
    <property type="entry name" value="Metal-dep_hydrolase_composite"/>
</dbReference>
<dbReference type="SUPFAM" id="SSF51338">
    <property type="entry name" value="Composite domain of metallo-dependent hydrolases"/>
    <property type="match status" value="1"/>
</dbReference>
<reference evidence="11 12" key="1">
    <citation type="submission" date="2023-10" db="EMBL/GenBank/DDBJ databases">
        <title>Two novel species belonging to the OM43/NOR5 clade.</title>
        <authorList>
            <person name="Park M."/>
        </authorList>
    </citation>
    <scope>NUCLEOTIDE SEQUENCE [LARGE SCALE GENOMIC DNA]</scope>
    <source>
        <strain evidence="11 12">IMCC43200</strain>
    </source>
</reference>
<feature type="domain" description="Amidohydrolase-related" evidence="10">
    <location>
        <begin position="67"/>
        <end position="425"/>
    </location>
</feature>
<comment type="function">
    <text evidence="8">Catalyzes the hydrolytic deamination of guanine, producing xanthine and ammonia.</text>
</comment>
<keyword evidence="6 8" id="KW-0862">Zinc</keyword>
<dbReference type="GO" id="GO:0008892">
    <property type="term" value="F:guanine deaminase activity"/>
    <property type="evidence" value="ECO:0007669"/>
    <property type="project" value="UniProtKB-EC"/>
</dbReference>
<keyword evidence="4 8" id="KW-0479">Metal-binding</keyword>
<dbReference type="InterPro" id="IPR032466">
    <property type="entry name" value="Metal_Hydrolase"/>
</dbReference>
<evidence type="ECO:0000256" key="4">
    <source>
        <dbReference type="ARBA" id="ARBA00022723"/>
    </source>
</evidence>
<evidence type="ECO:0000259" key="10">
    <source>
        <dbReference type="Pfam" id="PF01979"/>
    </source>
</evidence>
<evidence type="ECO:0000256" key="3">
    <source>
        <dbReference type="ARBA" id="ARBA00012781"/>
    </source>
</evidence>
<dbReference type="Gene3D" id="3.20.20.140">
    <property type="entry name" value="Metal-dependent hydrolases"/>
    <property type="match status" value="1"/>
</dbReference>
<dbReference type="InterPro" id="IPR006680">
    <property type="entry name" value="Amidohydro-rel"/>
</dbReference>
<dbReference type="Gene3D" id="2.30.40.10">
    <property type="entry name" value="Urease, subunit C, domain 1"/>
    <property type="match status" value="1"/>
</dbReference>
<protein>
    <recommendedName>
        <fullName evidence="3 7">Guanine deaminase</fullName>
        <shortName evidence="8">Guanase</shortName>
        <ecNumber evidence="3 7">3.5.4.3</ecNumber>
    </recommendedName>
    <alternativeName>
        <fullName evidence="8">Guanine aminohydrolase</fullName>
    </alternativeName>
</protein>
<evidence type="ECO:0000256" key="5">
    <source>
        <dbReference type="ARBA" id="ARBA00022801"/>
    </source>
</evidence>
<keyword evidence="5 8" id="KW-0378">Hydrolase</keyword>
<organism evidence="11 12">
    <name type="scientific">Congregibacter variabilis</name>
    <dbReference type="NCBI Taxonomy" id="3081200"/>
    <lineage>
        <taxon>Bacteria</taxon>
        <taxon>Pseudomonadati</taxon>
        <taxon>Pseudomonadota</taxon>
        <taxon>Gammaproteobacteria</taxon>
        <taxon>Cellvibrionales</taxon>
        <taxon>Halieaceae</taxon>
        <taxon>Congregibacter</taxon>
    </lineage>
</organism>
<evidence type="ECO:0000256" key="6">
    <source>
        <dbReference type="ARBA" id="ARBA00022833"/>
    </source>
</evidence>
<dbReference type="Proteomes" id="UP001626537">
    <property type="component" value="Chromosome"/>
</dbReference>
<comment type="similarity">
    <text evidence="2 8">Belongs to the metallo-dependent hydrolases superfamily. ATZ/TRZ family.</text>
</comment>
<comment type="pathway">
    <text evidence="1 8">Purine metabolism; guanine degradation; xanthine from guanine: step 1/1.</text>
</comment>
<comment type="catalytic activity">
    <reaction evidence="8">
        <text>guanine + H2O + H(+) = xanthine + NH4(+)</text>
        <dbReference type="Rhea" id="RHEA:14665"/>
        <dbReference type="ChEBI" id="CHEBI:15377"/>
        <dbReference type="ChEBI" id="CHEBI:15378"/>
        <dbReference type="ChEBI" id="CHEBI:16235"/>
        <dbReference type="ChEBI" id="CHEBI:17712"/>
        <dbReference type="ChEBI" id="CHEBI:28938"/>
        <dbReference type="EC" id="3.5.4.3"/>
    </reaction>
</comment>
<dbReference type="PANTHER" id="PTHR11271">
    <property type="entry name" value="GUANINE DEAMINASE"/>
    <property type="match status" value="1"/>
</dbReference>
<dbReference type="EMBL" id="CP136864">
    <property type="protein sequence ID" value="WOJ94090.1"/>
    <property type="molecule type" value="Genomic_DNA"/>
</dbReference>